<evidence type="ECO:0000256" key="6">
    <source>
        <dbReference type="ARBA" id="ARBA00022989"/>
    </source>
</evidence>
<dbReference type="EMBL" id="CAJHJT010000012">
    <property type="protein sequence ID" value="CAD7000327.1"/>
    <property type="molecule type" value="Genomic_DNA"/>
</dbReference>
<evidence type="ECO:0000256" key="2">
    <source>
        <dbReference type="ARBA" id="ARBA00006109"/>
    </source>
</evidence>
<evidence type="ECO:0000256" key="8">
    <source>
        <dbReference type="RuleBase" id="RU367002"/>
    </source>
</evidence>
<feature type="transmembrane region" description="Helical" evidence="8">
    <location>
        <begin position="42"/>
        <end position="62"/>
    </location>
</feature>
<comment type="similarity">
    <text evidence="2 8">Belongs to the membrane magnesium transporter (TC 1.A.67) family.</text>
</comment>
<keyword evidence="8" id="KW-0460">Magnesium</keyword>
<dbReference type="PANTHER" id="PTHR21181">
    <property type="match status" value="1"/>
</dbReference>
<proteinExistence type="inferred from homology"/>
<sequence>MGTKIVNRIMLIAGLISLLHSAFSAAHHRTYLRLTEQDWTRLPLDIVVQIVVSLLVVVYNLIQVVGNFKEIRATVDMQEKSWDTLGNLPSFYTFNHRGMALYQNYEPEESSSAGGSKSNLDVDY</sequence>
<keyword evidence="10" id="KW-1185">Reference proteome</keyword>
<dbReference type="GO" id="GO:0005886">
    <property type="term" value="C:plasma membrane"/>
    <property type="evidence" value="ECO:0007669"/>
    <property type="project" value="TreeGrafter"/>
</dbReference>
<keyword evidence="7 8" id="KW-0472">Membrane</keyword>
<keyword evidence="6 8" id="KW-1133">Transmembrane helix</keyword>
<accession>A0A811URC8</accession>
<dbReference type="OrthoDB" id="44756at2759"/>
<dbReference type="AlphaFoldDB" id="A0A811URC8"/>
<reference evidence="9" key="1">
    <citation type="submission" date="2020-11" db="EMBL/GenBank/DDBJ databases">
        <authorList>
            <person name="Whitehead M."/>
        </authorList>
    </citation>
    <scope>NUCLEOTIDE SEQUENCE</scope>
    <source>
        <strain evidence="9">EGII</strain>
    </source>
</reference>
<keyword evidence="8" id="KW-0813">Transport</keyword>
<keyword evidence="5 8" id="KW-0256">Endoplasmic reticulum</keyword>
<evidence type="ECO:0000256" key="3">
    <source>
        <dbReference type="ARBA" id="ARBA00011276"/>
    </source>
</evidence>
<comment type="subcellular location">
    <subcellularLocation>
        <location evidence="1">Endoplasmic reticulum membrane</location>
        <topology evidence="1">Multi-pass membrane protein</topology>
    </subcellularLocation>
    <subcellularLocation>
        <location evidence="8">Golgi apparatus membrane</location>
        <topology evidence="8">Multi-pass membrane protein</topology>
    </subcellularLocation>
    <subcellularLocation>
        <location evidence="8">Early endosome membrane</location>
        <topology evidence="8">Multi-pass membrane protein</topology>
    </subcellularLocation>
</comment>
<keyword evidence="8" id="KW-0333">Golgi apparatus</keyword>
<evidence type="ECO:0000256" key="7">
    <source>
        <dbReference type="ARBA" id="ARBA00023136"/>
    </source>
</evidence>
<evidence type="ECO:0000256" key="1">
    <source>
        <dbReference type="ARBA" id="ARBA00004477"/>
    </source>
</evidence>
<gene>
    <name evidence="9" type="ORF">CCAP1982_LOCUS8810</name>
</gene>
<dbReference type="GO" id="GO:0022890">
    <property type="term" value="F:inorganic cation transmembrane transporter activity"/>
    <property type="evidence" value="ECO:0007669"/>
    <property type="project" value="TreeGrafter"/>
</dbReference>
<evidence type="ECO:0000256" key="5">
    <source>
        <dbReference type="ARBA" id="ARBA00022824"/>
    </source>
</evidence>
<evidence type="ECO:0000313" key="9">
    <source>
        <dbReference type="EMBL" id="CAD7000327.1"/>
    </source>
</evidence>
<evidence type="ECO:0000313" key="10">
    <source>
        <dbReference type="Proteomes" id="UP000606786"/>
    </source>
</evidence>
<dbReference type="GO" id="GO:0000139">
    <property type="term" value="C:Golgi membrane"/>
    <property type="evidence" value="ECO:0007669"/>
    <property type="project" value="UniProtKB-SubCell"/>
</dbReference>
<dbReference type="GO" id="GO:0072546">
    <property type="term" value="C:EMC complex"/>
    <property type="evidence" value="ECO:0007669"/>
    <property type="project" value="UniProtKB-UniRule"/>
</dbReference>
<comment type="subunit">
    <text evidence="3">Component of the ER membrane protein complex (EMC).</text>
</comment>
<dbReference type="PANTHER" id="PTHR21181:SF7">
    <property type="entry name" value="ER MEMBRANE PROTEIN COMPLEX SUBUNIT 5"/>
    <property type="match status" value="1"/>
</dbReference>
<dbReference type="InterPro" id="IPR018937">
    <property type="entry name" value="MMgT"/>
</dbReference>
<keyword evidence="4 8" id="KW-0812">Transmembrane</keyword>
<comment type="caution">
    <text evidence="8">Lacks conserved residue(s) required for the propagation of feature annotation.</text>
</comment>
<comment type="function">
    <text evidence="8">Part of the endoplasmic reticulum membrane protein complex (EMC) that enables the energy-independent insertion into endoplasmic reticulum membranes of newly synthesized membrane proteins. May be involved in Mg(2+) transport.</text>
</comment>
<dbReference type="GO" id="GO:0031901">
    <property type="term" value="C:early endosome membrane"/>
    <property type="evidence" value="ECO:0007669"/>
    <property type="project" value="UniProtKB-SubCell"/>
</dbReference>
<dbReference type="Pfam" id="PF10270">
    <property type="entry name" value="MMgT"/>
    <property type="match status" value="1"/>
</dbReference>
<comment type="caution">
    <text evidence="9">The sequence shown here is derived from an EMBL/GenBank/DDBJ whole genome shotgun (WGS) entry which is preliminary data.</text>
</comment>
<keyword evidence="8" id="KW-0967">Endosome</keyword>
<organism evidence="9 10">
    <name type="scientific">Ceratitis capitata</name>
    <name type="common">Mediterranean fruit fly</name>
    <name type="synonym">Tephritis capitata</name>
    <dbReference type="NCBI Taxonomy" id="7213"/>
    <lineage>
        <taxon>Eukaryota</taxon>
        <taxon>Metazoa</taxon>
        <taxon>Ecdysozoa</taxon>
        <taxon>Arthropoda</taxon>
        <taxon>Hexapoda</taxon>
        <taxon>Insecta</taxon>
        <taxon>Pterygota</taxon>
        <taxon>Neoptera</taxon>
        <taxon>Endopterygota</taxon>
        <taxon>Diptera</taxon>
        <taxon>Brachycera</taxon>
        <taxon>Muscomorpha</taxon>
        <taxon>Tephritoidea</taxon>
        <taxon>Tephritidae</taxon>
        <taxon>Ceratitis</taxon>
        <taxon>Ceratitis</taxon>
    </lineage>
</organism>
<evidence type="ECO:0000256" key="4">
    <source>
        <dbReference type="ARBA" id="ARBA00022692"/>
    </source>
</evidence>
<protein>
    <recommendedName>
        <fullName evidence="8">Membrane magnesium transporter</fullName>
    </recommendedName>
</protein>
<dbReference type="Proteomes" id="UP000606786">
    <property type="component" value="Unassembled WGS sequence"/>
</dbReference>
<name>A0A811URC8_CERCA</name>